<proteinExistence type="predicted"/>
<evidence type="ECO:0000313" key="1">
    <source>
        <dbReference type="EMBL" id="MBB5335213.1"/>
    </source>
</evidence>
<evidence type="ECO:0000313" key="2">
    <source>
        <dbReference type="Proteomes" id="UP000559117"/>
    </source>
</evidence>
<name>A0A840UQD4_9FIRM</name>
<dbReference type="RefSeq" id="WP_183859029.1">
    <property type="nucleotide sequence ID" value="NZ_JACHFH010000002.1"/>
</dbReference>
<dbReference type="Proteomes" id="UP000559117">
    <property type="component" value="Unassembled WGS sequence"/>
</dbReference>
<evidence type="ECO:0008006" key="3">
    <source>
        <dbReference type="Google" id="ProtNLM"/>
    </source>
</evidence>
<sequence length="70" mass="7856">MLLKEIKNIAVEHGVITNGMRTKGEVIHAIQQNEGNQPCYATKSDCENVDCAWHTDCVKYGKRKNNGSKH</sequence>
<reference evidence="1 2" key="1">
    <citation type="submission" date="2020-08" db="EMBL/GenBank/DDBJ databases">
        <title>Genomic Encyclopedia of Type Strains, Phase IV (KMG-IV): sequencing the most valuable type-strain genomes for metagenomic binning, comparative biology and taxonomic classification.</title>
        <authorList>
            <person name="Goeker M."/>
        </authorList>
    </citation>
    <scope>NUCLEOTIDE SEQUENCE [LARGE SCALE GENOMIC DNA]</scope>
    <source>
        <strain evidence="1 2">DSM 24661</strain>
    </source>
</reference>
<dbReference type="EMBL" id="JACHFH010000002">
    <property type="protein sequence ID" value="MBB5335213.1"/>
    <property type="molecule type" value="Genomic_DNA"/>
</dbReference>
<accession>A0A840UQD4</accession>
<dbReference type="AlphaFoldDB" id="A0A840UQD4"/>
<keyword evidence="2" id="KW-1185">Reference proteome</keyword>
<comment type="caution">
    <text evidence="1">The sequence shown here is derived from an EMBL/GenBank/DDBJ whole genome shotgun (WGS) entry which is preliminary data.</text>
</comment>
<organism evidence="1 2">
    <name type="scientific">Pectinatus brassicae</name>
    <dbReference type="NCBI Taxonomy" id="862415"/>
    <lineage>
        <taxon>Bacteria</taxon>
        <taxon>Bacillati</taxon>
        <taxon>Bacillota</taxon>
        <taxon>Negativicutes</taxon>
        <taxon>Selenomonadales</taxon>
        <taxon>Selenomonadaceae</taxon>
        <taxon>Pectinatus</taxon>
    </lineage>
</organism>
<protein>
    <recommendedName>
        <fullName evidence="3">SAP domain-containing protein</fullName>
    </recommendedName>
</protein>
<gene>
    <name evidence="1" type="ORF">HNR32_000327</name>
</gene>